<dbReference type="RefSeq" id="WP_105328510.1">
    <property type="nucleotide sequence ID" value="NZ_PUHY01000005.1"/>
</dbReference>
<dbReference type="Proteomes" id="UP000238322">
    <property type="component" value="Unassembled WGS sequence"/>
</dbReference>
<sequence length="223" mass="25166">MLRSLVCLSLVAVFTTMSFAEDAKVPESIARWKKDMDKFAAADKKNPVMPGGVVFVGSSSIRMWDLKKSFPELDAVNRGFGGSRLEDSVYYADQIILPYKPKTVVVYAGDNDIAAKYTPEQILEDFQEFEAKVHKELPETEILYIAVKPSLSRWKMIEEVRATNKLIAAECAKTDHCEFIDIDAPMLGEDGKPRKELFKNDGLHMTDEGYVIWAKELEPHLAN</sequence>
<dbReference type="PANTHER" id="PTHR30383">
    <property type="entry name" value="THIOESTERASE 1/PROTEASE 1/LYSOPHOSPHOLIPASE L1"/>
    <property type="match status" value="1"/>
</dbReference>
<comment type="caution">
    <text evidence="3">The sequence shown here is derived from an EMBL/GenBank/DDBJ whole genome shotgun (WGS) entry which is preliminary data.</text>
</comment>
<dbReference type="OrthoDB" id="2513075at2"/>
<evidence type="ECO:0000313" key="4">
    <source>
        <dbReference type="Proteomes" id="UP000238322"/>
    </source>
</evidence>
<dbReference type="Gene3D" id="3.40.50.1110">
    <property type="entry name" value="SGNH hydrolase"/>
    <property type="match status" value="1"/>
</dbReference>
<feature type="chain" id="PRO_5015505321" description="SGNH hydrolase-type esterase domain-containing protein" evidence="1">
    <location>
        <begin position="21"/>
        <end position="223"/>
    </location>
</feature>
<gene>
    <name evidence="3" type="ORF">C5Y83_04745</name>
</gene>
<evidence type="ECO:0000313" key="3">
    <source>
        <dbReference type="EMBL" id="PQO37259.1"/>
    </source>
</evidence>
<dbReference type="InterPro" id="IPR051532">
    <property type="entry name" value="Ester_Hydrolysis_Enzymes"/>
</dbReference>
<protein>
    <recommendedName>
        <fullName evidence="2">SGNH hydrolase-type esterase domain-containing protein</fullName>
    </recommendedName>
</protein>
<keyword evidence="1" id="KW-0732">Signal</keyword>
<accession>A0A2S8FYI5</accession>
<dbReference type="CDD" id="cd04502">
    <property type="entry name" value="SGNH_hydrolase_like_7"/>
    <property type="match status" value="1"/>
</dbReference>
<dbReference type="InterPro" id="IPR013830">
    <property type="entry name" value="SGNH_hydro"/>
</dbReference>
<organism evidence="3 4">
    <name type="scientific">Blastopirellula marina</name>
    <dbReference type="NCBI Taxonomy" id="124"/>
    <lineage>
        <taxon>Bacteria</taxon>
        <taxon>Pseudomonadati</taxon>
        <taxon>Planctomycetota</taxon>
        <taxon>Planctomycetia</taxon>
        <taxon>Pirellulales</taxon>
        <taxon>Pirellulaceae</taxon>
        <taxon>Blastopirellula</taxon>
    </lineage>
</organism>
<dbReference type="InterPro" id="IPR036514">
    <property type="entry name" value="SGNH_hydro_sf"/>
</dbReference>
<dbReference type="AlphaFoldDB" id="A0A2S8FYI5"/>
<dbReference type="SUPFAM" id="SSF52266">
    <property type="entry name" value="SGNH hydrolase"/>
    <property type="match status" value="1"/>
</dbReference>
<feature type="signal peptide" evidence="1">
    <location>
        <begin position="1"/>
        <end position="20"/>
    </location>
</feature>
<evidence type="ECO:0000259" key="2">
    <source>
        <dbReference type="Pfam" id="PF13472"/>
    </source>
</evidence>
<dbReference type="Pfam" id="PF13472">
    <property type="entry name" value="Lipase_GDSL_2"/>
    <property type="match status" value="1"/>
</dbReference>
<dbReference type="EMBL" id="PUHY01000005">
    <property type="protein sequence ID" value="PQO37259.1"/>
    <property type="molecule type" value="Genomic_DNA"/>
</dbReference>
<dbReference type="PANTHER" id="PTHR30383:SF5">
    <property type="entry name" value="SGNH HYDROLASE-TYPE ESTERASE DOMAIN-CONTAINING PROTEIN"/>
    <property type="match status" value="1"/>
</dbReference>
<dbReference type="GO" id="GO:0004622">
    <property type="term" value="F:phosphatidylcholine lysophospholipase activity"/>
    <property type="evidence" value="ECO:0007669"/>
    <property type="project" value="TreeGrafter"/>
</dbReference>
<name>A0A2S8FYI5_9BACT</name>
<evidence type="ECO:0000256" key="1">
    <source>
        <dbReference type="SAM" id="SignalP"/>
    </source>
</evidence>
<feature type="domain" description="SGNH hydrolase-type esterase" evidence="2">
    <location>
        <begin position="72"/>
        <end position="210"/>
    </location>
</feature>
<proteinExistence type="predicted"/>
<reference evidence="3 4" key="1">
    <citation type="submission" date="2018-02" db="EMBL/GenBank/DDBJ databases">
        <title>Comparative genomes isolates from brazilian mangrove.</title>
        <authorList>
            <person name="Araujo J.E."/>
            <person name="Taketani R.G."/>
            <person name="Silva M.C.P."/>
            <person name="Loureco M.V."/>
            <person name="Andreote F.D."/>
        </authorList>
    </citation>
    <scope>NUCLEOTIDE SEQUENCE [LARGE SCALE GENOMIC DNA]</scope>
    <source>
        <strain evidence="3 4">Hex-1 MGV</strain>
    </source>
</reference>